<sequence>MTDVQDDPLAPIGAIWDDPVLAVDVLLYPRDEYIIWYRDITRVYIGNPANRDTHTVGCQPAGVDRRMMFCKESADYHSEVHGIYWRNVGLHSISARNSTDISNRGGREVKRGTRRLPGGRACGGRPLVPSDFGRGHADLGRRREMGEGSGGRGLGDLSFSYQVKPFDSLDLGLPSFSLGLMPPIYSSFQASPPPYTVGSSTQRMPISTASSSDSDKHDDAPTDVVTPAQQLGFGHHVGKKTTRFTLSDWP</sequence>
<proteinExistence type="predicted"/>
<keyword evidence="2" id="KW-1185">Reference proteome</keyword>
<evidence type="ECO:0000313" key="2">
    <source>
        <dbReference type="Proteomes" id="UP001060085"/>
    </source>
</evidence>
<comment type="caution">
    <text evidence="1">The sequence shown here is derived from an EMBL/GenBank/DDBJ whole genome shotgun (WGS) entry which is preliminary data.</text>
</comment>
<reference evidence="2" key="1">
    <citation type="journal article" date="2023" name="Nat. Plants">
        <title>Single-cell RNA sequencing provides a high-resolution roadmap for understanding the multicellular compartmentation of specialized metabolism.</title>
        <authorList>
            <person name="Sun S."/>
            <person name="Shen X."/>
            <person name="Li Y."/>
            <person name="Li Y."/>
            <person name="Wang S."/>
            <person name="Li R."/>
            <person name="Zhang H."/>
            <person name="Shen G."/>
            <person name="Guo B."/>
            <person name="Wei J."/>
            <person name="Xu J."/>
            <person name="St-Pierre B."/>
            <person name="Chen S."/>
            <person name="Sun C."/>
        </authorList>
    </citation>
    <scope>NUCLEOTIDE SEQUENCE [LARGE SCALE GENOMIC DNA]</scope>
</reference>
<dbReference type="Proteomes" id="UP001060085">
    <property type="component" value="Linkage Group LG02"/>
</dbReference>
<accession>A0ACC0BZ20</accession>
<evidence type="ECO:0000313" key="1">
    <source>
        <dbReference type="EMBL" id="KAI5677801.1"/>
    </source>
</evidence>
<dbReference type="EMBL" id="CM044702">
    <property type="protein sequence ID" value="KAI5677801.1"/>
    <property type="molecule type" value="Genomic_DNA"/>
</dbReference>
<name>A0ACC0BZ20_CATRO</name>
<organism evidence="1 2">
    <name type="scientific">Catharanthus roseus</name>
    <name type="common">Madagascar periwinkle</name>
    <name type="synonym">Vinca rosea</name>
    <dbReference type="NCBI Taxonomy" id="4058"/>
    <lineage>
        <taxon>Eukaryota</taxon>
        <taxon>Viridiplantae</taxon>
        <taxon>Streptophyta</taxon>
        <taxon>Embryophyta</taxon>
        <taxon>Tracheophyta</taxon>
        <taxon>Spermatophyta</taxon>
        <taxon>Magnoliopsida</taxon>
        <taxon>eudicotyledons</taxon>
        <taxon>Gunneridae</taxon>
        <taxon>Pentapetalae</taxon>
        <taxon>asterids</taxon>
        <taxon>lamiids</taxon>
        <taxon>Gentianales</taxon>
        <taxon>Apocynaceae</taxon>
        <taxon>Rauvolfioideae</taxon>
        <taxon>Vinceae</taxon>
        <taxon>Catharanthinae</taxon>
        <taxon>Catharanthus</taxon>
    </lineage>
</organism>
<protein>
    <submittedName>
        <fullName evidence="1">Uncharacterized protein</fullName>
    </submittedName>
</protein>
<gene>
    <name evidence="1" type="ORF">M9H77_08751</name>
</gene>